<name>A0ABW7YJQ5_9ACTN</name>
<feature type="compositionally biased region" description="Low complexity" evidence="1">
    <location>
        <begin position="508"/>
        <end position="517"/>
    </location>
</feature>
<dbReference type="Proteomes" id="UP001612741">
    <property type="component" value="Unassembled WGS sequence"/>
</dbReference>
<feature type="region of interest" description="Disordered" evidence="1">
    <location>
        <begin position="495"/>
        <end position="575"/>
    </location>
</feature>
<evidence type="ECO:0000313" key="3">
    <source>
        <dbReference type="Proteomes" id="UP001612741"/>
    </source>
</evidence>
<gene>
    <name evidence="2" type="ORF">ACIBG2_00755</name>
</gene>
<dbReference type="RefSeq" id="WP_397077654.1">
    <property type="nucleotide sequence ID" value="NZ_JBITGY010000001.1"/>
</dbReference>
<organism evidence="2 3">
    <name type="scientific">Nonomuraea typhae</name>
    <dbReference type="NCBI Taxonomy" id="2603600"/>
    <lineage>
        <taxon>Bacteria</taxon>
        <taxon>Bacillati</taxon>
        <taxon>Actinomycetota</taxon>
        <taxon>Actinomycetes</taxon>
        <taxon>Streptosporangiales</taxon>
        <taxon>Streptosporangiaceae</taxon>
        <taxon>Nonomuraea</taxon>
    </lineage>
</organism>
<keyword evidence="3" id="KW-1185">Reference proteome</keyword>
<dbReference type="EMBL" id="JBITGY010000001">
    <property type="protein sequence ID" value="MFI6495881.1"/>
    <property type="molecule type" value="Genomic_DNA"/>
</dbReference>
<evidence type="ECO:0000313" key="2">
    <source>
        <dbReference type="EMBL" id="MFI6495881.1"/>
    </source>
</evidence>
<proteinExistence type="predicted"/>
<dbReference type="InterPro" id="IPR021145">
    <property type="entry name" value="Portal_protein_SPP1_Gp6-like"/>
</dbReference>
<reference evidence="2 3" key="1">
    <citation type="submission" date="2024-10" db="EMBL/GenBank/DDBJ databases">
        <title>The Natural Products Discovery Center: Release of the First 8490 Sequenced Strains for Exploring Actinobacteria Biosynthetic Diversity.</title>
        <authorList>
            <person name="Kalkreuter E."/>
            <person name="Kautsar S.A."/>
            <person name="Yang D."/>
            <person name="Bader C.D."/>
            <person name="Teijaro C.N."/>
            <person name="Fluegel L."/>
            <person name="Davis C.M."/>
            <person name="Simpson J.R."/>
            <person name="Lauterbach L."/>
            <person name="Steele A.D."/>
            <person name="Gui C."/>
            <person name="Meng S."/>
            <person name="Li G."/>
            <person name="Viehrig K."/>
            <person name="Ye F."/>
            <person name="Su P."/>
            <person name="Kiefer A.F."/>
            <person name="Nichols A."/>
            <person name="Cepeda A.J."/>
            <person name="Yan W."/>
            <person name="Fan B."/>
            <person name="Jiang Y."/>
            <person name="Adhikari A."/>
            <person name="Zheng C.-J."/>
            <person name="Schuster L."/>
            <person name="Cowan T.M."/>
            <person name="Smanski M.J."/>
            <person name="Chevrette M.G."/>
            <person name="De Carvalho L.P.S."/>
            <person name="Shen B."/>
        </authorList>
    </citation>
    <scope>NUCLEOTIDE SEQUENCE [LARGE SCALE GENOMIC DNA]</scope>
    <source>
        <strain evidence="2 3">NPDC050545</strain>
    </source>
</reference>
<feature type="compositionally biased region" description="Polar residues" evidence="1">
    <location>
        <begin position="518"/>
        <end position="527"/>
    </location>
</feature>
<sequence>MSINFYPPSTQAAGRDLAISISPLGLVELADEEFQVHGPRLSRYSNNWAFYLGHHYAYRREPGEAQMVFNYTKALVNFTINFAIGRGVTFQSAKEYSHIVPALLNRMWETDNDKPQVLREIAQQGAVSGDMFVKVAYEEAREDSAGNAYPGRVRILPLNAAFVFPEFHPHDRARMIRCKIKYRFWGTNLEGTRQVFTYTEVLTDDWIEEYVNDDLIDSRPNPLGVIPIAFEPNVTISSSPWGLSDCVDLIPLNRQYNETATEIADIISYHAAPVTIVSGARTTGLEKGAKKTWGVPENAKVYNLENGVDLAGPLQFMQILKTGMHEMAGVPENALGQLVPISNTSGVALSITWQPATNKRAEKLVNLTRLLKRINELALRTLFLFEPETRFYDPETDGIIQEGQPYVIDSRDPLVYRTECEWPDPMPTDKLIKLNEIQGMMALGLESKRGALKALGVEFPDEKAQEIFEELKQDALEQGALDIINAQIGAAIVDMTNMNPDGTPLDQTSSSTTTSSTPRNGTTNSNPAGPKPNPGPIKNQMTGLLGVQENKLRSELVTQAYGTKIPQRRNPDADT</sequence>
<accession>A0ABW7YJQ5</accession>
<comment type="caution">
    <text evidence="2">The sequence shown here is derived from an EMBL/GenBank/DDBJ whole genome shotgun (WGS) entry which is preliminary data.</text>
</comment>
<protein>
    <submittedName>
        <fullName evidence="2">Phage portal protein</fullName>
    </submittedName>
</protein>
<dbReference type="Pfam" id="PF05133">
    <property type="entry name" value="SPP1_portal"/>
    <property type="match status" value="1"/>
</dbReference>
<evidence type="ECO:0000256" key="1">
    <source>
        <dbReference type="SAM" id="MobiDB-lite"/>
    </source>
</evidence>